<dbReference type="PANTHER" id="PTHR10695:SF46">
    <property type="entry name" value="BIFUNCTIONAL COENZYME A SYNTHASE-RELATED"/>
    <property type="match status" value="1"/>
</dbReference>
<evidence type="ECO:0000256" key="2">
    <source>
        <dbReference type="ARBA" id="ARBA00022741"/>
    </source>
</evidence>
<keyword evidence="3 5" id="KW-0067">ATP-binding</keyword>
<evidence type="ECO:0000256" key="1">
    <source>
        <dbReference type="ARBA" id="ARBA00009018"/>
    </source>
</evidence>
<dbReference type="GO" id="GO:0016301">
    <property type="term" value="F:kinase activity"/>
    <property type="evidence" value="ECO:0007669"/>
    <property type="project" value="UniProtKB-KW"/>
</dbReference>
<dbReference type="HAMAP" id="MF_00376">
    <property type="entry name" value="Dephospho_CoA_kinase"/>
    <property type="match status" value="1"/>
</dbReference>
<dbReference type="InterPro" id="IPR001977">
    <property type="entry name" value="Depp_CoAkinase"/>
</dbReference>
<dbReference type="InterPro" id="IPR027417">
    <property type="entry name" value="P-loop_NTPase"/>
</dbReference>
<proteinExistence type="inferred from homology"/>
<name>A0ABP7PYI8_9GAMM</name>
<organism evidence="7 8">
    <name type="scientific">Allohahella marinimesophila</name>
    <dbReference type="NCBI Taxonomy" id="1054972"/>
    <lineage>
        <taxon>Bacteria</taxon>
        <taxon>Pseudomonadati</taxon>
        <taxon>Pseudomonadota</taxon>
        <taxon>Gammaproteobacteria</taxon>
        <taxon>Oceanospirillales</taxon>
        <taxon>Hahellaceae</taxon>
        <taxon>Allohahella</taxon>
    </lineage>
</organism>
<evidence type="ECO:0000256" key="4">
    <source>
        <dbReference type="ARBA" id="ARBA00022993"/>
    </source>
</evidence>
<comment type="subcellular location">
    <subcellularLocation>
        <location evidence="5">Cytoplasm</location>
    </subcellularLocation>
</comment>
<keyword evidence="2 5" id="KW-0547">Nucleotide-binding</keyword>
<gene>
    <name evidence="5 7" type="primary">coaE</name>
    <name evidence="7" type="ORF">GCM10022278_33390</name>
</gene>
<dbReference type="Proteomes" id="UP001501337">
    <property type="component" value="Unassembled WGS sequence"/>
</dbReference>
<dbReference type="Gene3D" id="3.40.50.300">
    <property type="entry name" value="P-loop containing nucleotide triphosphate hydrolases"/>
    <property type="match status" value="1"/>
</dbReference>
<comment type="caution">
    <text evidence="7">The sequence shown here is derived from an EMBL/GenBank/DDBJ whole genome shotgun (WGS) entry which is preliminary data.</text>
</comment>
<comment type="catalytic activity">
    <reaction evidence="5">
        <text>3'-dephospho-CoA + ATP = ADP + CoA + H(+)</text>
        <dbReference type="Rhea" id="RHEA:18245"/>
        <dbReference type="ChEBI" id="CHEBI:15378"/>
        <dbReference type="ChEBI" id="CHEBI:30616"/>
        <dbReference type="ChEBI" id="CHEBI:57287"/>
        <dbReference type="ChEBI" id="CHEBI:57328"/>
        <dbReference type="ChEBI" id="CHEBI:456216"/>
        <dbReference type="EC" id="2.7.1.24"/>
    </reaction>
</comment>
<keyword evidence="5" id="KW-0808">Transferase</keyword>
<dbReference type="CDD" id="cd02022">
    <property type="entry name" value="DPCK"/>
    <property type="match status" value="1"/>
</dbReference>
<sequence>MKPVVGLTGGIASGKSTAAAIFAELGVDCIDADDVAKAIVAKGEPALQQIAEQFGPDILLESGELNRPALRSLVFSNPAKLKWLEGLTHPLVYKRLKDWREGIKSHYGILVSPLLLERRQHHTVDRVLLIDVPPEVQIQRTMARDGSREHEAQAIMASQMARHEKKELADDIILNDGDLASLRKKVQSQHDAYMKL</sequence>
<keyword evidence="4 5" id="KW-0173">Coenzyme A biosynthesis</keyword>
<dbReference type="PANTHER" id="PTHR10695">
    <property type="entry name" value="DEPHOSPHO-COA KINASE-RELATED"/>
    <property type="match status" value="1"/>
</dbReference>
<feature type="binding site" evidence="5">
    <location>
        <begin position="12"/>
        <end position="17"/>
    </location>
    <ligand>
        <name>ATP</name>
        <dbReference type="ChEBI" id="CHEBI:30616"/>
    </ligand>
</feature>
<evidence type="ECO:0000313" key="8">
    <source>
        <dbReference type="Proteomes" id="UP001501337"/>
    </source>
</evidence>
<comment type="pathway">
    <text evidence="5">Cofactor biosynthesis; coenzyme A biosynthesis; CoA from (R)-pantothenate: step 5/5.</text>
</comment>
<dbReference type="NCBIfam" id="TIGR00152">
    <property type="entry name" value="dephospho-CoA kinase"/>
    <property type="match status" value="1"/>
</dbReference>
<dbReference type="EMBL" id="BAABBO010000016">
    <property type="protein sequence ID" value="GAA3973545.1"/>
    <property type="molecule type" value="Genomic_DNA"/>
</dbReference>
<protein>
    <recommendedName>
        <fullName evidence="5 6">Dephospho-CoA kinase</fullName>
        <ecNumber evidence="5 6">2.7.1.24</ecNumber>
    </recommendedName>
    <alternativeName>
        <fullName evidence="5">Dephosphocoenzyme A kinase</fullName>
    </alternativeName>
</protein>
<keyword evidence="5" id="KW-0963">Cytoplasm</keyword>
<reference evidence="8" key="1">
    <citation type="journal article" date="2019" name="Int. J. Syst. Evol. Microbiol.">
        <title>The Global Catalogue of Microorganisms (GCM) 10K type strain sequencing project: providing services to taxonomists for standard genome sequencing and annotation.</title>
        <authorList>
            <consortium name="The Broad Institute Genomics Platform"/>
            <consortium name="The Broad Institute Genome Sequencing Center for Infectious Disease"/>
            <person name="Wu L."/>
            <person name="Ma J."/>
        </authorList>
    </citation>
    <scope>NUCLEOTIDE SEQUENCE [LARGE SCALE GENOMIC DNA]</scope>
    <source>
        <strain evidence="8">JCM 17555</strain>
    </source>
</reference>
<evidence type="ECO:0000313" key="7">
    <source>
        <dbReference type="EMBL" id="GAA3973545.1"/>
    </source>
</evidence>
<evidence type="ECO:0000256" key="5">
    <source>
        <dbReference type="HAMAP-Rule" id="MF_00376"/>
    </source>
</evidence>
<accession>A0ABP7PYI8</accession>
<comment type="function">
    <text evidence="5">Catalyzes the phosphorylation of the 3'-hydroxyl group of dephosphocoenzyme A to form coenzyme A.</text>
</comment>
<dbReference type="PROSITE" id="PS51219">
    <property type="entry name" value="DPCK"/>
    <property type="match status" value="1"/>
</dbReference>
<evidence type="ECO:0000256" key="6">
    <source>
        <dbReference type="NCBIfam" id="TIGR00152"/>
    </source>
</evidence>
<dbReference type="EC" id="2.7.1.24" evidence="5 6"/>
<comment type="similarity">
    <text evidence="1 5">Belongs to the CoaE family.</text>
</comment>
<dbReference type="Pfam" id="PF01121">
    <property type="entry name" value="CoaE"/>
    <property type="match status" value="1"/>
</dbReference>
<dbReference type="RefSeq" id="WP_344808497.1">
    <property type="nucleotide sequence ID" value="NZ_BAABBO010000016.1"/>
</dbReference>
<keyword evidence="5 7" id="KW-0418">Kinase</keyword>
<keyword evidence="8" id="KW-1185">Reference proteome</keyword>
<dbReference type="SUPFAM" id="SSF52540">
    <property type="entry name" value="P-loop containing nucleoside triphosphate hydrolases"/>
    <property type="match status" value="1"/>
</dbReference>
<evidence type="ECO:0000256" key="3">
    <source>
        <dbReference type="ARBA" id="ARBA00022840"/>
    </source>
</evidence>